<organism evidence="2">
    <name type="scientific">marine sediment metagenome</name>
    <dbReference type="NCBI Taxonomy" id="412755"/>
    <lineage>
        <taxon>unclassified sequences</taxon>
        <taxon>metagenomes</taxon>
        <taxon>ecological metagenomes</taxon>
    </lineage>
</organism>
<dbReference type="EMBL" id="LAZR01068750">
    <property type="protein sequence ID" value="KKK49058.1"/>
    <property type="molecule type" value="Genomic_DNA"/>
</dbReference>
<name>A0A0F8VXF1_9ZZZZ</name>
<reference evidence="2" key="1">
    <citation type="journal article" date="2015" name="Nature">
        <title>Complex archaea that bridge the gap between prokaryotes and eukaryotes.</title>
        <authorList>
            <person name="Spang A."/>
            <person name="Saw J.H."/>
            <person name="Jorgensen S.L."/>
            <person name="Zaremba-Niedzwiedzka K."/>
            <person name="Martijn J."/>
            <person name="Lind A.E."/>
            <person name="van Eijk R."/>
            <person name="Schleper C."/>
            <person name="Guy L."/>
            <person name="Ettema T.J."/>
        </authorList>
    </citation>
    <scope>NUCLEOTIDE SEQUENCE</scope>
</reference>
<proteinExistence type="predicted"/>
<keyword evidence="1" id="KW-0472">Membrane</keyword>
<feature type="transmembrane region" description="Helical" evidence="1">
    <location>
        <begin position="6"/>
        <end position="29"/>
    </location>
</feature>
<accession>A0A0F8VXF1</accession>
<sequence length="56" mass="6317">MENITILEWVIIGVIGLNGFVWLVLPFIFCPRMFDGYFSSSHLSFPPPGEREGTGE</sequence>
<protein>
    <submittedName>
        <fullName evidence="2">Uncharacterized protein</fullName>
    </submittedName>
</protein>
<keyword evidence="1" id="KW-1133">Transmembrane helix</keyword>
<keyword evidence="1" id="KW-0812">Transmembrane</keyword>
<evidence type="ECO:0000256" key="1">
    <source>
        <dbReference type="SAM" id="Phobius"/>
    </source>
</evidence>
<evidence type="ECO:0000313" key="2">
    <source>
        <dbReference type="EMBL" id="KKK49058.1"/>
    </source>
</evidence>
<gene>
    <name evidence="2" type="ORF">LCGC14_3138910</name>
</gene>
<dbReference type="AlphaFoldDB" id="A0A0F8VXF1"/>
<comment type="caution">
    <text evidence="2">The sequence shown here is derived from an EMBL/GenBank/DDBJ whole genome shotgun (WGS) entry which is preliminary data.</text>
</comment>